<reference evidence="2" key="1">
    <citation type="submission" date="2022-12" db="EMBL/GenBank/DDBJ databases">
        <title>Reclassification of two methanogenic archaea species isolated from the Kolyma lowland permafrost.</title>
        <authorList>
            <person name="Trubitsyn V.E."/>
            <person name="Rivkina E.M."/>
            <person name="Shcherbakova V.A."/>
        </authorList>
    </citation>
    <scope>NUCLEOTIDE SEQUENCE</scope>
    <source>
        <strain evidence="1">M2</strain>
        <strain evidence="2">MK4</strain>
    </source>
</reference>
<proteinExistence type="predicted"/>
<organism evidence="2">
    <name type="scientific">Methanobacterium veterum</name>
    <dbReference type="NCBI Taxonomy" id="408577"/>
    <lineage>
        <taxon>Archaea</taxon>
        <taxon>Methanobacteriati</taxon>
        <taxon>Methanobacteriota</taxon>
        <taxon>Methanomada group</taxon>
        <taxon>Methanobacteria</taxon>
        <taxon>Methanobacteriales</taxon>
        <taxon>Methanobacteriaceae</taxon>
        <taxon>Methanobacterium</taxon>
    </lineage>
</organism>
<evidence type="ECO:0000313" key="2">
    <source>
        <dbReference type="EMBL" id="MCZ3373888.1"/>
    </source>
</evidence>
<dbReference type="Proteomes" id="UP001068021">
    <property type="component" value="Unassembled WGS sequence"/>
</dbReference>
<accession>A0A9E5DQS7</accession>
<dbReference type="EMBL" id="JAPVER010000020">
    <property type="protein sequence ID" value="MCZ3366965.1"/>
    <property type="molecule type" value="Genomic_DNA"/>
</dbReference>
<dbReference type="Proteomes" id="UP001074446">
    <property type="component" value="Unassembled WGS sequence"/>
</dbReference>
<keyword evidence="3" id="KW-1185">Reference proteome</keyword>
<evidence type="ECO:0000313" key="1">
    <source>
        <dbReference type="EMBL" id="MCZ3366965.1"/>
    </source>
</evidence>
<sequence length="61" mass="6851">MAPVGALAAIKCQKNRYIFAVLLLYMVLKNLKSFLYPECFAFKGFKNDGNIRFASSSTLVK</sequence>
<dbReference type="RefSeq" id="WP_245611214.1">
    <property type="nucleotide sequence ID" value="NZ_JAPVER010000020.1"/>
</dbReference>
<evidence type="ECO:0000313" key="3">
    <source>
        <dbReference type="Proteomes" id="UP001068021"/>
    </source>
</evidence>
<dbReference type="AlphaFoldDB" id="A0A9E5DQS7"/>
<name>A0A9E5DQS7_9EURY</name>
<gene>
    <name evidence="2" type="ORF">O3H35_14650</name>
    <name evidence="1" type="ORF">O3H54_13845</name>
</gene>
<protein>
    <submittedName>
        <fullName evidence="2">Uncharacterized protein</fullName>
    </submittedName>
</protein>
<dbReference type="EMBL" id="JAPVES010000030">
    <property type="protein sequence ID" value="MCZ3373888.1"/>
    <property type="molecule type" value="Genomic_DNA"/>
</dbReference>
<comment type="caution">
    <text evidence="2">The sequence shown here is derived from an EMBL/GenBank/DDBJ whole genome shotgun (WGS) entry which is preliminary data.</text>
</comment>